<sequence length="136" mass="15702">MHSREKDEESGINTPLLEKGKMVLKRYLKDLRIWPLSFSDYLKKCEPFRDSYHGVQLNGPNCVILFSKLDTLEQILSKDLFGHIDALGSFEKLREGHIRKTTRDLTRKLTITIRTKNGFTANQLLNLSIAISRIRG</sequence>
<keyword evidence="2" id="KW-1185">Reference proteome</keyword>
<dbReference type="Proteomes" id="UP000675881">
    <property type="component" value="Chromosome 6"/>
</dbReference>
<accession>A0A7R8D0D2</accession>
<reference evidence="1" key="1">
    <citation type="submission" date="2021-02" db="EMBL/GenBank/DDBJ databases">
        <authorList>
            <person name="Bekaert M."/>
        </authorList>
    </citation>
    <scope>NUCLEOTIDE SEQUENCE</scope>
    <source>
        <strain evidence="1">IoA-00</strain>
    </source>
</reference>
<organism evidence="1 2">
    <name type="scientific">Lepeophtheirus salmonis</name>
    <name type="common">Salmon louse</name>
    <name type="synonym">Caligus salmonis</name>
    <dbReference type="NCBI Taxonomy" id="72036"/>
    <lineage>
        <taxon>Eukaryota</taxon>
        <taxon>Metazoa</taxon>
        <taxon>Ecdysozoa</taxon>
        <taxon>Arthropoda</taxon>
        <taxon>Crustacea</taxon>
        <taxon>Multicrustacea</taxon>
        <taxon>Hexanauplia</taxon>
        <taxon>Copepoda</taxon>
        <taxon>Siphonostomatoida</taxon>
        <taxon>Caligidae</taxon>
        <taxon>Lepeophtheirus</taxon>
    </lineage>
</organism>
<dbReference type="EMBL" id="HG994585">
    <property type="protein sequence ID" value="CAF2982877.1"/>
    <property type="molecule type" value="Genomic_DNA"/>
</dbReference>
<dbReference type="AlphaFoldDB" id="A0A7R8D0D2"/>
<gene>
    <name evidence="1" type="ORF">LSAA_12079</name>
</gene>
<protein>
    <submittedName>
        <fullName evidence="1">(salmon louse) hypothetical protein</fullName>
    </submittedName>
</protein>
<proteinExistence type="predicted"/>
<evidence type="ECO:0000313" key="2">
    <source>
        <dbReference type="Proteomes" id="UP000675881"/>
    </source>
</evidence>
<evidence type="ECO:0000313" key="1">
    <source>
        <dbReference type="EMBL" id="CAF2982877.1"/>
    </source>
</evidence>
<name>A0A7R8D0D2_LEPSM</name>